<dbReference type="EMBL" id="MT143506">
    <property type="protein sequence ID" value="QJA97571.1"/>
    <property type="molecule type" value="Genomic_DNA"/>
</dbReference>
<sequence length="99" mass="10848">MKELMATARNIGFVVLGPDIEHGKLAQRIEVVLTVSEPSWRMDPGGGVSSTRRPETLRFATDPHGLRLLAKNCEDWAKESEAIAERIADGSMDVLEESG</sequence>
<proteinExistence type="predicted"/>
<reference evidence="2" key="1">
    <citation type="submission" date="2020-03" db="EMBL/GenBank/DDBJ databases">
        <title>The deep terrestrial virosphere.</title>
        <authorList>
            <person name="Holmfeldt K."/>
            <person name="Nilsson E."/>
            <person name="Simone D."/>
            <person name="Lopez-Fernandez M."/>
            <person name="Wu X."/>
            <person name="de Brujin I."/>
            <person name="Lundin D."/>
            <person name="Andersson A."/>
            <person name="Bertilsson S."/>
            <person name="Dopson M."/>
        </authorList>
    </citation>
    <scope>NUCLEOTIDE SEQUENCE</scope>
    <source>
        <strain evidence="1">MM415A04606</strain>
        <strain evidence="2">MM415B06107</strain>
    </source>
</reference>
<evidence type="ECO:0000313" key="1">
    <source>
        <dbReference type="EMBL" id="QJA69436.1"/>
    </source>
</evidence>
<name>A0A6M3LXB1_9ZZZZ</name>
<protein>
    <submittedName>
        <fullName evidence="2">Uncharacterized protein</fullName>
    </submittedName>
</protein>
<dbReference type="AlphaFoldDB" id="A0A6M3LXB1"/>
<organism evidence="2">
    <name type="scientific">viral metagenome</name>
    <dbReference type="NCBI Taxonomy" id="1070528"/>
    <lineage>
        <taxon>unclassified sequences</taxon>
        <taxon>metagenomes</taxon>
        <taxon>organismal metagenomes</taxon>
    </lineage>
</organism>
<gene>
    <name evidence="1" type="ORF">MM415A04606_0014</name>
    <name evidence="2" type="ORF">MM415B06107_0002</name>
</gene>
<dbReference type="EMBL" id="MT141705">
    <property type="protein sequence ID" value="QJA69436.1"/>
    <property type="molecule type" value="Genomic_DNA"/>
</dbReference>
<evidence type="ECO:0000313" key="2">
    <source>
        <dbReference type="EMBL" id="QJA97571.1"/>
    </source>
</evidence>
<accession>A0A6M3LXB1</accession>